<keyword evidence="5" id="KW-1185">Reference proteome</keyword>
<proteinExistence type="predicted"/>
<sequence length="1067" mass="106287">MRRLLACSCLTPILFIPAVAHAETTIDAKRTAGVATSTVKNGARDDLRITSTGSIEPTGGTAVTLDTANTVKNEGSISLKDANDATGILATSGAGEINSSGKIVIGETYVATDTDKDGDLDGPFSKQARNAGIKTSGAFAGNVTNSGAISVRGNESAGIMLSGPLTGNLTQSGTVDVLGDQSVGVRTNGVSGSVKVLGGVTVQGAGAVGVAVNGPVGGALQIQSSVVTSGYRTATPPADVSKFDPEDLLQGGPAVRVAGSVAGGIIFDVKPKDADPKDNDEDKDGIEDAKEGSASVTSFGAAPAVQIGSSSGTVAVGALAGNADGFGLVINGDVLGSGVYKTIDGTGLQIGGTGGAVTIAGGAAVNGTVGAKSLDANATAIRIGSGAAVPKLRVGGAVAATSGAGAAGQVRAVSIDSGGSLPTITNSGQISAVASGDATATAIRDASGTLTLVENTGAISATSKKAAVESAVAIDLQANSSGATVRQNKVADTATAPKIVGAVLFGSGNDVFEVADGTVAGTTRFGAGNNRLALSGDALVQDDVAFGAGADSLALGGTSALTGAVDFGGGADTLTLADKAVFRGTLANSGGAAVTMTGGMLDVRTAGIVSLAALDVSGDSTIGVTIDPATRSATQYQVGSASFGQGAKVSVSVASVGSAEGNYVIVKAGTLTGGGNLTATSAALPFMFKGDVSADDPAGQVTLKVQRKAATELGLNRSQAAAYDAVFKALDKDAKVAGSFLGIREQGDFRDAVAQMLPDHAGGVFETVTRGSRTLGGYIADPNAMVAELGGGLGFWLQQAVWGTSKPQQDSASYRSSGWGASGGIELNSGVGKFGVSLAYLNGKTEQRRTDGQVDANQYEAAAHWRNAWGGFNAFARASAALVNLDGSRRFAGTFGTEQVVRTATGDWDGRLYSASGGLSYQFRTGRLTIRPAATIDYFRLHEDGRAEKGGGDAFDLTVASRTSDELAATGTIAAGYELSTSDTGFLRVELEGGRREIVGGSLGRTEAHFKDGDSFTLTPEDRKAGWLGRVRLVGGGDGFRAGAEASAEQQNGRAALGFRATLSVGF</sequence>
<comment type="caution">
    <text evidence="4">The sequence shown here is derived from an EMBL/GenBank/DDBJ whole genome shotgun (WGS) entry which is preliminary data.</text>
</comment>
<dbReference type="RefSeq" id="WP_181600057.1">
    <property type="nucleotide sequence ID" value="NZ_WQMS01000013.1"/>
</dbReference>
<dbReference type="SMART" id="SM00869">
    <property type="entry name" value="Autotransporter"/>
    <property type="match status" value="1"/>
</dbReference>
<accession>A0A6I4J2E4</accession>
<protein>
    <submittedName>
        <fullName evidence="4">Autotransporter domain-containing protein</fullName>
    </submittedName>
</protein>
<dbReference type="AlphaFoldDB" id="A0A6I4J2E4"/>
<evidence type="ECO:0000313" key="4">
    <source>
        <dbReference type="EMBL" id="MVO78496.1"/>
    </source>
</evidence>
<dbReference type="Gene3D" id="2.40.128.130">
    <property type="entry name" value="Autotransporter beta-domain"/>
    <property type="match status" value="1"/>
</dbReference>
<feature type="region of interest" description="Disordered" evidence="1">
    <location>
        <begin position="269"/>
        <end position="294"/>
    </location>
</feature>
<keyword evidence="2" id="KW-0732">Signal</keyword>
<feature type="signal peptide" evidence="2">
    <location>
        <begin position="1"/>
        <end position="22"/>
    </location>
</feature>
<dbReference type="InterPro" id="IPR036709">
    <property type="entry name" value="Autotransporte_beta_dom_sf"/>
</dbReference>
<evidence type="ECO:0000256" key="1">
    <source>
        <dbReference type="SAM" id="MobiDB-lite"/>
    </source>
</evidence>
<feature type="domain" description="Autotransporter" evidence="3">
    <location>
        <begin position="788"/>
        <end position="1067"/>
    </location>
</feature>
<dbReference type="SUPFAM" id="SSF103515">
    <property type="entry name" value="Autotransporter"/>
    <property type="match status" value="1"/>
</dbReference>
<reference evidence="4 5" key="1">
    <citation type="submission" date="2019-12" db="EMBL/GenBank/DDBJ databases">
        <authorList>
            <person name="Huq M.A."/>
        </authorList>
    </citation>
    <scope>NUCLEOTIDE SEQUENCE [LARGE SCALE GENOMIC DNA]</scope>
    <source>
        <strain evidence="4 5">MAH-20</strain>
    </source>
</reference>
<dbReference type="InterPro" id="IPR005546">
    <property type="entry name" value="Autotransporte_beta"/>
</dbReference>
<dbReference type="EMBL" id="WQMS01000013">
    <property type="protein sequence ID" value="MVO78496.1"/>
    <property type="molecule type" value="Genomic_DNA"/>
</dbReference>
<evidence type="ECO:0000256" key="2">
    <source>
        <dbReference type="SAM" id="SignalP"/>
    </source>
</evidence>
<organism evidence="4 5">
    <name type="scientific">Sphingomonas horti</name>
    <dbReference type="NCBI Taxonomy" id="2682842"/>
    <lineage>
        <taxon>Bacteria</taxon>
        <taxon>Pseudomonadati</taxon>
        <taxon>Pseudomonadota</taxon>
        <taxon>Alphaproteobacteria</taxon>
        <taxon>Sphingomonadales</taxon>
        <taxon>Sphingomonadaceae</taxon>
        <taxon>Sphingomonas</taxon>
    </lineage>
</organism>
<feature type="chain" id="PRO_5026179774" evidence="2">
    <location>
        <begin position="23"/>
        <end position="1067"/>
    </location>
</feature>
<evidence type="ECO:0000313" key="5">
    <source>
        <dbReference type="Proteomes" id="UP000441389"/>
    </source>
</evidence>
<gene>
    <name evidence="4" type="ORF">GON01_11200</name>
</gene>
<name>A0A6I4J2E4_9SPHN</name>
<dbReference type="PROSITE" id="PS51208">
    <property type="entry name" value="AUTOTRANSPORTER"/>
    <property type="match status" value="1"/>
</dbReference>
<evidence type="ECO:0000259" key="3">
    <source>
        <dbReference type="PROSITE" id="PS51208"/>
    </source>
</evidence>
<dbReference type="Proteomes" id="UP000441389">
    <property type="component" value="Unassembled WGS sequence"/>
</dbReference>